<organism evidence="6 7">
    <name type="scientific">Geojedonia litorea</name>
    <dbReference type="NCBI Taxonomy" id="1268269"/>
    <lineage>
        <taxon>Bacteria</taxon>
        <taxon>Pseudomonadati</taxon>
        <taxon>Bacteroidota</taxon>
        <taxon>Flavobacteriia</taxon>
        <taxon>Flavobacteriales</taxon>
        <taxon>Flavobacteriaceae</taxon>
        <taxon>Geojedonia</taxon>
    </lineage>
</organism>
<evidence type="ECO:0000256" key="1">
    <source>
        <dbReference type="ARBA" id="ARBA00011063"/>
    </source>
</evidence>
<protein>
    <recommendedName>
        <fullName evidence="2">protein-tyrosine-phosphatase</fullName>
        <ecNumber evidence="2">3.1.3.48</ecNumber>
    </recommendedName>
</protein>
<feature type="domain" description="Phosphotyrosine protein phosphatase I" evidence="5">
    <location>
        <begin position="2"/>
        <end position="148"/>
    </location>
</feature>
<evidence type="ECO:0000313" key="6">
    <source>
        <dbReference type="EMBL" id="MFC4722150.1"/>
    </source>
</evidence>
<dbReference type="InterPro" id="IPR036196">
    <property type="entry name" value="Ptyr_pPase_sf"/>
</dbReference>
<sequence length="152" mass="17285">MKKILMVCLGNICRSPLAHGILASKLPSDQFYVDSAGTANYHIGDPPDQRSIAVAKKHGLDISQQRGQQFRSSFFDEFDIIYAMDESNYDNIIKLARDKDDISKVRLILDEDESVKVKNVPDPYYGDRSGFEYVYNLLDQVCETVSQKLQKN</sequence>
<dbReference type="PANTHER" id="PTHR11717">
    <property type="entry name" value="LOW MOLECULAR WEIGHT PROTEIN TYROSINE PHOSPHATASE"/>
    <property type="match status" value="1"/>
</dbReference>
<dbReference type="EC" id="3.1.3.48" evidence="2"/>
<dbReference type="CDD" id="cd16343">
    <property type="entry name" value="LMWPTP"/>
    <property type="match status" value="1"/>
</dbReference>
<keyword evidence="4" id="KW-0904">Protein phosphatase</keyword>
<dbReference type="GO" id="GO:0004725">
    <property type="term" value="F:protein tyrosine phosphatase activity"/>
    <property type="evidence" value="ECO:0007669"/>
    <property type="project" value="UniProtKB-EC"/>
</dbReference>
<dbReference type="PANTHER" id="PTHR11717:SF7">
    <property type="entry name" value="LOW MOLECULAR WEIGHT PHOSPHOTYROSINE PROTEIN PHOSPHATASE"/>
    <property type="match status" value="1"/>
</dbReference>
<dbReference type="Pfam" id="PF01451">
    <property type="entry name" value="LMWPc"/>
    <property type="match status" value="1"/>
</dbReference>
<dbReference type="RefSeq" id="WP_387962426.1">
    <property type="nucleotide sequence ID" value="NZ_JBHSGP010000012.1"/>
</dbReference>
<dbReference type="Gene3D" id="3.40.50.2300">
    <property type="match status" value="1"/>
</dbReference>
<proteinExistence type="inferred from homology"/>
<comment type="caution">
    <text evidence="6">The sequence shown here is derived from an EMBL/GenBank/DDBJ whole genome shotgun (WGS) entry which is preliminary data.</text>
</comment>
<dbReference type="InterPro" id="IPR050438">
    <property type="entry name" value="LMW_PTPase"/>
</dbReference>
<dbReference type="InterPro" id="IPR023485">
    <property type="entry name" value="Ptyr_pPase"/>
</dbReference>
<gene>
    <name evidence="6" type="ORF">ACFO5O_07445</name>
</gene>
<keyword evidence="3 6" id="KW-0378">Hydrolase</keyword>
<evidence type="ECO:0000256" key="2">
    <source>
        <dbReference type="ARBA" id="ARBA00013064"/>
    </source>
</evidence>
<dbReference type="InterPro" id="IPR017867">
    <property type="entry name" value="Tyr_phospatase_low_mol_wt"/>
</dbReference>
<dbReference type="SUPFAM" id="SSF52788">
    <property type="entry name" value="Phosphotyrosine protein phosphatases I"/>
    <property type="match status" value="1"/>
</dbReference>
<comment type="similarity">
    <text evidence="1">Belongs to the low molecular weight phosphotyrosine protein phosphatase family.</text>
</comment>
<dbReference type="EMBL" id="JBHSGP010000012">
    <property type="protein sequence ID" value="MFC4722150.1"/>
    <property type="molecule type" value="Genomic_DNA"/>
</dbReference>
<evidence type="ECO:0000256" key="3">
    <source>
        <dbReference type="ARBA" id="ARBA00022801"/>
    </source>
</evidence>
<evidence type="ECO:0000259" key="5">
    <source>
        <dbReference type="SMART" id="SM00226"/>
    </source>
</evidence>
<keyword evidence="7" id="KW-1185">Reference proteome</keyword>
<dbReference type="SMART" id="SM00226">
    <property type="entry name" value="LMWPc"/>
    <property type="match status" value="1"/>
</dbReference>
<reference evidence="7" key="1">
    <citation type="journal article" date="2019" name="Int. J. Syst. Evol. Microbiol.">
        <title>The Global Catalogue of Microorganisms (GCM) 10K type strain sequencing project: providing services to taxonomists for standard genome sequencing and annotation.</title>
        <authorList>
            <consortium name="The Broad Institute Genomics Platform"/>
            <consortium name="The Broad Institute Genome Sequencing Center for Infectious Disease"/>
            <person name="Wu L."/>
            <person name="Ma J."/>
        </authorList>
    </citation>
    <scope>NUCLEOTIDE SEQUENCE [LARGE SCALE GENOMIC DNA]</scope>
    <source>
        <strain evidence="7">CCUG 63682</strain>
    </source>
</reference>
<name>A0ABV9N585_9FLAO</name>
<evidence type="ECO:0000313" key="7">
    <source>
        <dbReference type="Proteomes" id="UP001595953"/>
    </source>
</evidence>
<accession>A0ABV9N585</accession>
<dbReference type="Proteomes" id="UP001595953">
    <property type="component" value="Unassembled WGS sequence"/>
</dbReference>
<evidence type="ECO:0000256" key="4">
    <source>
        <dbReference type="ARBA" id="ARBA00022912"/>
    </source>
</evidence>
<dbReference type="PRINTS" id="PR00719">
    <property type="entry name" value="LMWPTPASE"/>
</dbReference>